<evidence type="ECO:0000256" key="1">
    <source>
        <dbReference type="ARBA" id="ARBA00003257"/>
    </source>
</evidence>
<comment type="catalytic activity">
    <reaction evidence="16 17">
        <text>a ubiquinone + NADH + 5 H(+)(in) = a ubiquinol + NAD(+) + 4 H(+)(out)</text>
        <dbReference type="Rhea" id="RHEA:29091"/>
        <dbReference type="Rhea" id="RHEA-COMP:9565"/>
        <dbReference type="Rhea" id="RHEA-COMP:9566"/>
        <dbReference type="ChEBI" id="CHEBI:15378"/>
        <dbReference type="ChEBI" id="CHEBI:16389"/>
        <dbReference type="ChEBI" id="CHEBI:17976"/>
        <dbReference type="ChEBI" id="CHEBI:57540"/>
        <dbReference type="ChEBI" id="CHEBI:57945"/>
        <dbReference type="EC" id="7.1.1.2"/>
    </reaction>
</comment>
<evidence type="ECO:0000256" key="13">
    <source>
        <dbReference type="ARBA" id="ARBA00023075"/>
    </source>
</evidence>
<dbReference type="InterPro" id="IPR003918">
    <property type="entry name" value="NADH_UbQ_OxRdtase"/>
</dbReference>
<name>A1Z3B1_ROMIY</name>
<feature type="transmembrane region" description="Helical" evidence="17">
    <location>
        <begin position="93"/>
        <end position="115"/>
    </location>
</feature>
<dbReference type="PANTHER" id="PTHR43507">
    <property type="entry name" value="NADH-UBIQUINONE OXIDOREDUCTASE CHAIN 4"/>
    <property type="match status" value="1"/>
</dbReference>
<keyword evidence="11 17" id="KW-1133">Transmembrane helix</keyword>
<organism evidence="19">
    <name type="scientific">Romanomermis iyengari</name>
    <name type="common">Insect parasitic nematode</name>
    <dbReference type="NCBI Taxonomy" id="416168"/>
    <lineage>
        <taxon>Eukaryota</taxon>
        <taxon>Metazoa</taxon>
        <taxon>Ecdysozoa</taxon>
        <taxon>Nematoda</taxon>
        <taxon>Enoplea</taxon>
        <taxon>Dorylaimia</taxon>
        <taxon>Mermithida</taxon>
        <taxon>Mermithoidea</taxon>
        <taxon>Mermithidae</taxon>
        <taxon>Romanomermis</taxon>
    </lineage>
</organism>
<feature type="transmembrane region" description="Helical" evidence="17">
    <location>
        <begin position="288"/>
        <end position="310"/>
    </location>
</feature>
<dbReference type="Pfam" id="PF00361">
    <property type="entry name" value="Proton_antipo_M"/>
    <property type="match status" value="1"/>
</dbReference>
<dbReference type="InterPro" id="IPR001750">
    <property type="entry name" value="ND/Mrp_TM"/>
</dbReference>
<dbReference type="EMBL" id="EF175764">
    <property type="protein sequence ID" value="ABL73794.1"/>
    <property type="molecule type" value="Genomic_DNA"/>
</dbReference>
<evidence type="ECO:0000256" key="16">
    <source>
        <dbReference type="ARBA" id="ARBA00049551"/>
    </source>
</evidence>
<evidence type="ECO:0000256" key="6">
    <source>
        <dbReference type="ARBA" id="ARBA00022448"/>
    </source>
</evidence>
<geneLocation type="mitochondrion" evidence="19"/>
<evidence type="ECO:0000313" key="19">
    <source>
        <dbReference type="EMBL" id="ABL73794.1"/>
    </source>
</evidence>
<proteinExistence type="inferred from homology"/>
<evidence type="ECO:0000256" key="14">
    <source>
        <dbReference type="ARBA" id="ARBA00023128"/>
    </source>
</evidence>
<evidence type="ECO:0000256" key="10">
    <source>
        <dbReference type="ARBA" id="ARBA00022982"/>
    </source>
</evidence>
<feature type="transmembrane region" description="Helical" evidence="17">
    <location>
        <begin position="247"/>
        <end position="267"/>
    </location>
</feature>
<keyword evidence="10 17" id="KW-0249">Electron transport</keyword>
<keyword evidence="15 17" id="KW-0472">Membrane</keyword>
<keyword evidence="12 17" id="KW-0520">NAD</keyword>
<keyword evidence="7 17" id="KW-0679">Respiratory chain</keyword>
<dbReference type="GO" id="GO:0003954">
    <property type="term" value="F:NADH dehydrogenase activity"/>
    <property type="evidence" value="ECO:0007669"/>
    <property type="project" value="TreeGrafter"/>
</dbReference>
<dbReference type="AlphaFoldDB" id="A1Z3B1"/>
<dbReference type="PANTHER" id="PTHR43507:SF20">
    <property type="entry name" value="NADH-UBIQUINONE OXIDOREDUCTASE CHAIN 4"/>
    <property type="match status" value="1"/>
</dbReference>
<feature type="transmembrane region" description="Helical" evidence="17">
    <location>
        <begin position="20"/>
        <end position="37"/>
    </location>
</feature>
<keyword evidence="14 17" id="KW-0496">Mitochondrion</keyword>
<feature type="transmembrane region" description="Helical" evidence="17">
    <location>
        <begin position="357"/>
        <end position="376"/>
    </location>
</feature>
<feature type="transmembrane region" description="Helical" evidence="17">
    <location>
        <begin position="220"/>
        <end position="241"/>
    </location>
</feature>
<evidence type="ECO:0000256" key="17">
    <source>
        <dbReference type="RuleBase" id="RU003297"/>
    </source>
</evidence>
<evidence type="ECO:0000256" key="5">
    <source>
        <dbReference type="ARBA" id="ARBA00021006"/>
    </source>
</evidence>
<reference evidence="19" key="1">
    <citation type="submission" date="2006-12" db="EMBL/GenBank/DDBJ databases">
        <authorList>
            <person name="Wu Z.K."/>
            <person name="Hyman B.C."/>
        </authorList>
    </citation>
    <scope>NUCLEOTIDE SEQUENCE</scope>
</reference>
<evidence type="ECO:0000256" key="9">
    <source>
        <dbReference type="ARBA" id="ARBA00022967"/>
    </source>
</evidence>
<comment type="subcellular location">
    <subcellularLocation>
        <location evidence="2 17">Mitochondrion membrane</location>
        <topology evidence="2 17">Multi-pass membrane protein</topology>
    </subcellularLocation>
</comment>
<dbReference type="GO" id="GO:0031966">
    <property type="term" value="C:mitochondrial membrane"/>
    <property type="evidence" value="ECO:0007669"/>
    <property type="project" value="UniProtKB-SubCell"/>
</dbReference>
<evidence type="ECO:0000256" key="2">
    <source>
        <dbReference type="ARBA" id="ARBA00004225"/>
    </source>
</evidence>
<feature type="transmembrane region" description="Helical" evidence="17">
    <location>
        <begin position="43"/>
        <end position="61"/>
    </location>
</feature>
<gene>
    <name evidence="19" type="primary">ND4</name>
</gene>
<dbReference type="PRINTS" id="PR01437">
    <property type="entry name" value="NUOXDRDTASE4"/>
</dbReference>
<evidence type="ECO:0000256" key="4">
    <source>
        <dbReference type="ARBA" id="ARBA00012944"/>
    </source>
</evidence>
<dbReference type="RefSeq" id="YP_918975.1">
    <property type="nucleotide sequence ID" value="NC_008693.1"/>
</dbReference>
<dbReference type="GO" id="GO:0042773">
    <property type="term" value="P:ATP synthesis coupled electron transport"/>
    <property type="evidence" value="ECO:0007669"/>
    <property type="project" value="InterPro"/>
</dbReference>
<evidence type="ECO:0000259" key="18">
    <source>
        <dbReference type="Pfam" id="PF00361"/>
    </source>
</evidence>
<dbReference type="GeneID" id="4602248"/>
<dbReference type="EC" id="7.1.1.2" evidence="4 17"/>
<feature type="transmembrane region" description="Helical" evidence="17">
    <location>
        <begin position="322"/>
        <end position="345"/>
    </location>
</feature>
<comment type="similarity">
    <text evidence="3 17">Belongs to the complex I subunit 4 family.</text>
</comment>
<evidence type="ECO:0000256" key="8">
    <source>
        <dbReference type="ARBA" id="ARBA00022692"/>
    </source>
</evidence>
<feature type="transmembrane region" description="Helical" evidence="17">
    <location>
        <begin position="194"/>
        <end position="213"/>
    </location>
</feature>
<comment type="function">
    <text evidence="1">Core subunit of the mitochondrial membrane respiratory chain NADH dehydrogenase (Complex I) that is believed to belong to the minimal assembly required for catalysis. Complex I functions in the transfer of electrons from NADH to the respiratory chain. The immediate electron acceptor for the enzyme is believed to be ubiquinone.</text>
</comment>
<keyword evidence="9" id="KW-1278">Translocase</keyword>
<evidence type="ECO:0000256" key="15">
    <source>
        <dbReference type="ARBA" id="ARBA00023136"/>
    </source>
</evidence>
<dbReference type="GO" id="GO:0015990">
    <property type="term" value="P:electron transport coupled proton transport"/>
    <property type="evidence" value="ECO:0007669"/>
    <property type="project" value="TreeGrafter"/>
</dbReference>
<keyword evidence="8 17" id="KW-0812">Transmembrane</keyword>
<dbReference type="CTD" id="4538"/>
<accession>A1Z3B1</accession>
<feature type="domain" description="NADH:quinone oxidoreductase/Mrp antiporter transmembrane" evidence="18">
    <location>
        <begin position="63"/>
        <end position="332"/>
    </location>
</feature>
<keyword evidence="6 17" id="KW-0813">Transport</keyword>
<keyword evidence="13 17" id="KW-0830">Ubiquinone</keyword>
<protein>
    <recommendedName>
        <fullName evidence="5 17">NADH-ubiquinone oxidoreductase chain 4</fullName>
        <ecNumber evidence="4 17">7.1.1.2</ecNumber>
    </recommendedName>
</protein>
<comment type="function">
    <text evidence="17">Core subunit of the mitochondrial membrane respiratory chain NADH dehydrogenase (Complex I) which catalyzes electron transfer from NADH through the respiratory chain, using ubiquinone as an electron acceptor. Essential for the catalytic activity and assembly of complex I.</text>
</comment>
<sequence>MFYLLLIFFIMLFKEIMENFICLLNILTIVVWVIFNILKYSNYNNLIIINMILLIILLFFNSMMLWKFFLFYEISMLPIIILLLSWGNNPSRLPAALYMIIYMVIFSFPSMVVVIKNLKVFLVNLNISITLNLVSKLILIFMFLVKIPLFTLHYWLPKAHTEASTFGSMVLASGLLKMGGIGLWKIMKFLQFKFLNYFFLMTLTLISSLICLMQTDMKKLVALMSVFHMTLSVTTLSILMYTSFLGFVYINLTHIMSSSILFYFSGYSYSLNKTRLLFMMKITINSKLFIFLSLMLLLNMGIPPFFTFFVEIINLSQLFYKNYWSLMLTIFILIAVALINLFFMSMMNMLITKSMKFMFFINFYYIFMMMFLMWLMV</sequence>
<evidence type="ECO:0000256" key="7">
    <source>
        <dbReference type="ARBA" id="ARBA00022660"/>
    </source>
</evidence>
<evidence type="ECO:0000256" key="11">
    <source>
        <dbReference type="ARBA" id="ARBA00022989"/>
    </source>
</evidence>
<evidence type="ECO:0000256" key="3">
    <source>
        <dbReference type="ARBA" id="ARBA00009025"/>
    </source>
</evidence>
<dbReference type="GO" id="GO:0008137">
    <property type="term" value="F:NADH dehydrogenase (ubiquinone) activity"/>
    <property type="evidence" value="ECO:0007669"/>
    <property type="project" value="UniProtKB-UniRule"/>
</dbReference>
<dbReference type="GO" id="GO:0048039">
    <property type="term" value="F:ubiquinone binding"/>
    <property type="evidence" value="ECO:0007669"/>
    <property type="project" value="TreeGrafter"/>
</dbReference>
<evidence type="ECO:0000256" key="12">
    <source>
        <dbReference type="ARBA" id="ARBA00023027"/>
    </source>
</evidence>